<reference evidence="2" key="1">
    <citation type="submission" date="2024-01" db="EMBL/GenBank/DDBJ databases">
        <title>First draft genome sequence data of TA4-1, the type strain of Gram-positive actinobacterium Streptomyces chiangmaiensis.</title>
        <authorList>
            <person name="Yasawong M."/>
            <person name="Nantapong N."/>
        </authorList>
    </citation>
    <scope>NUCLEOTIDE SEQUENCE</scope>
    <source>
        <strain evidence="2">TA4-1</strain>
    </source>
</reference>
<evidence type="ECO:0000313" key="3">
    <source>
        <dbReference type="Proteomes" id="UP001333996"/>
    </source>
</evidence>
<keyword evidence="3" id="KW-1185">Reference proteome</keyword>
<dbReference type="RefSeq" id="WP_329512703.1">
    <property type="nucleotide sequence ID" value="NZ_BAAAYZ010000038.1"/>
</dbReference>
<dbReference type="PANTHER" id="PTHR46889">
    <property type="entry name" value="TRANSPOSASE INSF FOR INSERTION SEQUENCE IS3B-RELATED"/>
    <property type="match status" value="1"/>
</dbReference>
<proteinExistence type="predicted"/>
<protein>
    <submittedName>
        <fullName evidence="2">IS3 family transposase</fullName>
    </submittedName>
</protein>
<dbReference type="EMBL" id="JAYWVC010000365">
    <property type="protein sequence ID" value="MED7828358.1"/>
    <property type="molecule type" value="Genomic_DNA"/>
</dbReference>
<organism evidence="2 3">
    <name type="scientific">Streptomyces chiangmaiensis</name>
    <dbReference type="NCBI Taxonomy" id="766497"/>
    <lineage>
        <taxon>Bacteria</taxon>
        <taxon>Bacillati</taxon>
        <taxon>Actinomycetota</taxon>
        <taxon>Actinomycetes</taxon>
        <taxon>Kitasatosporales</taxon>
        <taxon>Streptomycetaceae</taxon>
        <taxon>Streptomyces</taxon>
    </lineage>
</organism>
<dbReference type="InterPro" id="IPR050900">
    <property type="entry name" value="Transposase_IS3/IS150/IS904"/>
</dbReference>
<dbReference type="InterPro" id="IPR025948">
    <property type="entry name" value="HTH-like_dom"/>
</dbReference>
<accession>A0ABU7FWP0</accession>
<gene>
    <name evidence="2" type="ORF">VXC91_42485</name>
</gene>
<name>A0ABU7FWP0_9ACTN</name>
<comment type="caution">
    <text evidence="2">The sequence shown here is derived from an EMBL/GenBank/DDBJ whole genome shotgun (WGS) entry which is preliminary data.</text>
</comment>
<dbReference type="PANTHER" id="PTHR46889:SF4">
    <property type="entry name" value="TRANSPOSASE INSO FOR INSERTION SEQUENCE ELEMENT IS911B-RELATED"/>
    <property type="match status" value="1"/>
</dbReference>
<dbReference type="Proteomes" id="UP001333996">
    <property type="component" value="Unassembled WGS sequence"/>
</dbReference>
<evidence type="ECO:0000259" key="1">
    <source>
        <dbReference type="Pfam" id="PF13276"/>
    </source>
</evidence>
<dbReference type="Pfam" id="PF13276">
    <property type="entry name" value="HTH_21"/>
    <property type="match status" value="1"/>
</dbReference>
<evidence type="ECO:0000313" key="2">
    <source>
        <dbReference type="EMBL" id="MED7828358.1"/>
    </source>
</evidence>
<sequence length="244" mass="26791">MISTMAQAGFAARTAIHLLGVSESGYYAWRERTPSARSVRHAWLMRIILAIHRSSGHAFGYRRIRQELAHRYGINVSHGTVERLMSQAGIRGRSGRLGEGPQPAAEPAGRRWIIDVHAHEGPGGTGWAAVVLDTTTHRLVSFTTGPRSGALLIDQALDQAIAQEAATPPPESAAGELLGCSFTARAHAFRHAPASGTVADWYEHSVAQAFWDKTRRELAHHRERPEPDELQALLEALERIARRP</sequence>
<feature type="domain" description="HTH-like" evidence="1">
    <location>
        <begin position="44"/>
        <end position="94"/>
    </location>
</feature>